<reference evidence="14" key="1">
    <citation type="journal article" date="2011" name="Nat. Biotechnol.">
        <title>The genomic sequence of the Chinese hamster ovary (CHO)-K1 cell line.</title>
        <authorList>
            <person name="Xu X."/>
            <person name="Nagarajan H."/>
            <person name="Lewis N.E."/>
            <person name="Pan S."/>
            <person name="Cai Z."/>
            <person name="Liu X."/>
            <person name="Chen W."/>
            <person name="Xie M."/>
            <person name="Wang W."/>
            <person name="Hammond S."/>
            <person name="Andersen M.R."/>
            <person name="Neff N."/>
            <person name="Passarelli B."/>
            <person name="Koh W."/>
            <person name="Fan H.C."/>
            <person name="Wang J."/>
            <person name="Gui Y."/>
            <person name="Lee K.H."/>
            <person name="Betenbaugh M.J."/>
            <person name="Quake S.R."/>
            <person name="Famili I."/>
            <person name="Palsson B.O."/>
            <person name="Wang J."/>
        </authorList>
    </citation>
    <scope>NUCLEOTIDE SEQUENCE [LARGE SCALE GENOMIC DNA]</scope>
    <source>
        <strain evidence="14">CHO K1 cell line</strain>
    </source>
</reference>
<keyword evidence="8" id="KW-0297">G-protein coupled receptor</keyword>
<dbReference type="EMBL" id="JH000161">
    <property type="protein sequence ID" value="EGV98462.1"/>
    <property type="molecule type" value="Genomic_DNA"/>
</dbReference>
<dbReference type="InParanoid" id="G3H5L0"/>
<evidence type="ECO:0000256" key="4">
    <source>
        <dbReference type="ARBA" id="ARBA00022606"/>
    </source>
</evidence>
<feature type="transmembrane region" description="Helical" evidence="12">
    <location>
        <begin position="12"/>
        <end position="41"/>
    </location>
</feature>
<evidence type="ECO:0000256" key="3">
    <source>
        <dbReference type="ARBA" id="ARBA00022475"/>
    </source>
</evidence>
<keyword evidence="10 13" id="KW-0675">Receptor</keyword>
<evidence type="ECO:0000256" key="1">
    <source>
        <dbReference type="ARBA" id="ARBA00004651"/>
    </source>
</evidence>
<evidence type="ECO:0000313" key="13">
    <source>
        <dbReference type="EMBL" id="EGV98462.1"/>
    </source>
</evidence>
<evidence type="ECO:0000256" key="12">
    <source>
        <dbReference type="SAM" id="Phobius"/>
    </source>
</evidence>
<comment type="subcellular location">
    <subcellularLocation>
        <location evidence="1">Cell membrane</location>
        <topology evidence="1">Multi-pass membrane protein</topology>
    </subcellularLocation>
</comment>
<accession>G3H5L0</accession>
<dbReference type="GO" id="GO:0004930">
    <property type="term" value="F:G protein-coupled receptor activity"/>
    <property type="evidence" value="ECO:0007669"/>
    <property type="project" value="UniProtKB-KW"/>
</dbReference>
<protein>
    <submittedName>
        <fullName evidence="13">Olfactory receptor 473</fullName>
    </submittedName>
</protein>
<evidence type="ECO:0000256" key="10">
    <source>
        <dbReference type="ARBA" id="ARBA00023170"/>
    </source>
</evidence>
<feature type="transmembrane region" description="Helical" evidence="12">
    <location>
        <begin position="53"/>
        <end position="77"/>
    </location>
</feature>
<comment type="similarity">
    <text evidence="2">Belongs to the G-protein coupled receptor 1 family.</text>
</comment>
<keyword evidence="5 12" id="KW-0812">Transmembrane</keyword>
<evidence type="ECO:0000256" key="2">
    <source>
        <dbReference type="ARBA" id="ARBA00010663"/>
    </source>
</evidence>
<dbReference type="FunFam" id="1.10.1220.70:FF:000001">
    <property type="entry name" value="Olfactory receptor"/>
    <property type="match status" value="1"/>
</dbReference>
<dbReference type="Pfam" id="PF13853">
    <property type="entry name" value="7tm_4"/>
    <property type="match status" value="1"/>
</dbReference>
<sequence length="126" mass="14201">MLISKRLLDVSVIGIISSISIIVMTVSVIGITYIFILITILKMHSTEGRHKAFSTSISHLTAVITLYYGTITFIYMIPKSNDSTEQNKVLSVFHTVVIHMLNPLIYSLRNRDVKDVLRKATVKVYS</sequence>
<proteinExistence type="inferred from homology"/>
<evidence type="ECO:0000313" key="14">
    <source>
        <dbReference type="Proteomes" id="UP000001075"/>
    </source>
</evidence>
<dbReference type="GO" id="GO:0004984">
    <property type="term" value="F:olfactory receptor activity"/>
    <property type="evidence" value="ECO:0007669"/>
    <property type="project" value="InterPro"/>
</dbReference>
<keyword evidence="11" id="KW-0807">Transducer</keyword>
<dbReference type="AlphaFoldDB" id="G3H5L0"/>
<keyword evidence="9 12" id="KW-0472">Membrane</keyword>
<keyword evidence="7 12" id="KW-1133">Transmembrane helix</keyword>
<dbReference type="Gene3D" id="1.20.1070.10">
    <property type="entry name" value="Rhodopsin 7-helix transmembrane proteins"/>
    <property type="match status" value="1"/>
</dbReference>
<dbReference type="Proteomes" id="UP000001075">
    <property type="component" value="Unassembled WGS sequence"/>
</dbReference>
<evidence type="ECO:0000256" key="5">
    <source>
        <dbReference type="ARBA" id="ARBA00022692"/>
    </source>
</evidence>
<name>G3H5L0_CRIGR</name>
<dbReference type="PANTHER" id="PTHR48018">
    <property type="entry name" value="OLFACTORY RECEPTOR"/>
    <property type="match status" value="1"/>
</dbReference>
<dbReference type="SUPFAM" id="SSF81321">
    <property type="entry name" value="Family A G protein-coupled receptor-like"/>
    <property type="match status" value="1"/>
</dbReference>
<keyword evidence="4" id="KW-0716">Sensory transduction</keyword>
<evidence type="ECO:0000256" key="9">
    <source>
        <dbReference type="ARBA" id="ARBA00023136"/>
    </source>
</evidence>
<keyword evidence="6" id="KW-0552">Olfaction</keyword>
<evidence type="ECO:0000256" key="7">
    <source>
        <dbReference type="ARBA" id="ARBA00022989"/>
    </source>
</evidence>
<evidence type="ECO:0000256" key="11">
    <source>
        <dbReference type="ARBA" id="ARBA00023224"/>
    </source>
</evidence>
<keyword evidence="3" id="KW-1003">Cell membrane</keyword>
<evidence type="ECO:0000256" key="6">
    <source>
        <dbReference type="ARBA" id="ARBA00022725"/>
    </source>
</evidence>
<evidence type="ECO:0000256" key="8">
    <source>
        <dbReference type="ARBA" id="ARBA00023040"/>
    </source>
</evidence>
<dbReference type="InterPro" id="IPR000725">
    <property type="entry name" value="Olfact_rcpt"/>
</dbReference>
<gene>
    <name evidence="13" type="ORF">I79_005592</name>
</gene>
<organism evidence="13 14">
    <name type="scientific">Cricetulus griseus</name>
    <name type="common">Chinese hamster</name>
    <name type="synonym">Cricetulus barabensis griseus</name>
    <dbReference type="NCBI Taxonomy" id="10029"/>
    <lineage>
        <taxon>Eukaryota</taxon>
        <taxon>Metazoa</taxon>
        <taxon>Chordata</taxon>
        <taxon>Craniata</taxon>
        <taxon>Vertebrata</taxon>
        <taxon>Euteleostomi</taxon>
        <taxon>Mammalia</taxon>
        <taxon>Eutheria</taxon>
        <taxon>Euarchontoglires</taxon>
        <taxon>Glires</taxon>
        <taxon>Rodentia</taxon>
        <taxon>Myomorpha</taxon>
        <taxon>Muroidea</taxon>
        <taxon>Cricetidae</taxon>
        <taxon>Cricetinae</taxon>
        <taxon>Cricetulus</taxon>
    </lineage>
</organism>
<feature type="transmembrane region" description="Helical" evidence="12">
    <location>
        <begin position="89"/>
        <end position="108"/>
    </location>
</feature>
<dbReference type="GO" id="GO:0005886">
    <property type="term" value="C:plasma membrane"/>
    <property type="evidence" value="ECO:0007669"/>
    <property type="project" value="UniProtKB-SubCell"/>
</dbReference>